<accession>A0AA97I5B2</accession>
<dbReference type="RefSeq" id="WP_317136730.1">
    <property type="nucleotide sequence ID" value="NZ_CP043875.1"/>
</dbReference>
<dbReference type="PANTHER" id="PTHR42924:SF3">
    <property type="entry name" value="POLYMERASE_HISTIDINOL PHOSPHATASE N-TERMINAL DOMAIN-CONTAINING PROTEIN"/>
    <property type="match status" value="1"/>
</dbReference>
<organism evidence="2 3">
    <name type="scientific">Methanochimaera problematica</name>
    <dbReference type="NCBI Taxonomy" id="2609417"/>
    <lineage>
        <taxon>Archaea</taxon>
        <taxon>Methanobacteriati</taxon>
        <taxon>Methanobacteriota</taxon>
        <taxon>Stenosarchaea group</taxon>
        <taxon>Methanomicrobia</taxon>
        <taxon>Methanomicrobiales</taxon>
        <taxon>Methanomicrobiaceae</taxon>
        <taxon>Methanochimaera</taxon>
    </lineage>
</organism>
<gene>
    <name evidence="2" type="ORF">F1737_11550</name>
</gene>
<dbReference type="AlphaFoldDB" id="A0AA97I5B2"/>
<keyword evidence="3" id="KW-1185">Reference proteome</keyword>
<sequence length="300" mass="33245">MQKTPFETILCQKPDIPSLRSEGYTLTDMHLHTRHSDGLTKIPDLLKYAKKMQISIAITDHNEISGVLKAYELLKEQPKSAREDLIIIPGTELETKEGPHLLMYFYTTGDLESYFEDFKKERRKLSRTMTKNLPVIDCLTLAENYDCLRVAAHPFGYYGIDRGVLKCVKNGKLPGVMEHLDGIEAICGGMMRGLNNKSILYAKNHNIPFTGGSDAHVTGSIGDVLTGTFAGSVEEHLNAVKKRENIVIGHSGNPAYKGATAGVIAWSFVPFTKTFLTAHCKAGKENIRSAAGRIRHSPKK</sequence>
<reference evidence="2 3" key="1">
    <citation type="submission" date="2019-09" db="EMBL/GenBank/DDBJ databases">
        <title>The complete genome of Methanoplanus sp. FWC-SCC4.</title>
        <authorList>
            <person name="Chen S.-C."/>
            <person name="Zhou Y.-Z."/>
            <person name="Lai M.-C."/>
        </authorList>
    </citation>
    <scope>NUCLEOTIDE SEQUENCE [LARGE SCALE GENOMIC DNA]</scope>
    <source>
        <strain evidence="2 3">FWC-SCC4</strain>
    </source>
</reference>
<proteinExistence type="predicted"/>
<dbReference type="PANTHER" id="PTHR42924">
    <property type="entry name" value="EXONUCLEASE"/>
    <property type="match status" value="1"/>
</dbReference>
<dbReference type="CDD" id="cd07432">
    <property type="entry name" value="PHP_HisPPase"/>
    <property type="match status" value="1"/>
</dbReference>
<dbReference type="GeneID" id="85230814"/>
<evidence type="ECO:0000259" key="1">
    <source>
        <dbReference type="SMART" id="SM00481"/>
    </source>
</evidence>
<dbReference type="Gene3D" id="3.20.20.140">
    <property type="entry name" value="Metal-dependent hydrolases"/>
    <property type="match status" value="1"/>
</dbReference>
<dbReference type="EMBL" id="CP043875">
    <property type="protein sequence ID" value="WOF17266.1"/>
    <property type="molecule type" value="Genomic_DNA"/>
</dbReference>
<evidence type="ECO:0000313" key="3">
    <source>
        <dbReference type="Proteomes" id="UP001301797"/>
    </source>
</evidence>
<name>A0AA97I5B2_9EURY</name>
<dbReference type="InterPro" id="IPR003141">
    <property type="entry name" value="Pol/His_phosphatase_N"/>
</dbReference>
<dbReference type="GO" id="GO:0004534">
    <property type="term" value="F:5'-3' RNA exonuclease activity"/>
    <property type="evidence" value="ECO:0007669"/>
    <property type="project" value="TreeGrafter"/>
</dbReference>
<dbReference type="InterPro" id="IPR052018">
    <property type="entry name" value="PHP_domain"/>
</dbReference>
<dbReference type="SUPFAM" id="SSF89550">
    <property type="entry name" value="PHP domain-like"/>
    <property type="match status" value="1"/>
</dbReference>
<evidence type="ECO:0000313" key="2">
    <source>
        <dbReference type="EMBL" id="WOF17266.1"/>
    </source>
</evidence>
<dbReference type="InterPro" id="IPR016195">
    <property type="entry name" value="Pol/histidinol_Pase-like"/>
</dbReference>
<feature type="domain" description="Polymerase/histidinol phosphatase N-terminal" evidence="1">
    <location>
        <begin position="27"/>
        <end position="97"/>
    </location>
</feature>
<dbReference type="SMART" id="SM00481">
    <property type="entry name" value="POLIIIAc"/>
    <property type="match status" value="1"/>
</dbReference>
<dbReference type="InterPro" id="IPR004013">
    <property type="entry name" value="PHP_dom"/>
</dbReference>
<dbReference type="KEGG" id="mefw:F1737_11550"/>
<protein>
    <submittedName>
        <fullName evidence="2">PHP domain-containing protein</fullName>
    </submittedName>
</protein>
<dbReference type="Pfam" id="PF13263">
    <property type="entry name" value="PHP_C"/>
    <property type="match status" value="1"/>
</dbReference>
<dbReference type="GO" id="GO:0035312">
    <property type="term" value="F:5'-3' DNA exonuclease activity"/>
    <property type="evidence" value="ECO:0007669"/>
    <property type="project" value="TreeGrafter"/>
</dbReference>
<dbReference type="Proteomes" id="UP001301797">
    <property type="component" value="Chromosome"/>
</dbReference>
<dbReference type="Pfam" id="PF02811">
    <property type="entry name" value="PHP"/>
    <property type="match status" value="1"/>
</dbReference>